<evidence type="ECO:0000313" key="2">
    <source>
        <dbReference type="Proteomes" id="UP000829196"/>
    </source>
</evidence>
<sequence length="133" mass="14522">MSPSTLFRWRSIRPPLPRTPWALPSHMPWLMALKTNIGVKQTFTSMQLAIFVTGSDTGRTPTTISSGLLHSRTSRMSLEALGLLKTPSKAKVAKVTLLSKASHASSSSSARAVLLVRVGSASYSLFLFFFQQV</sequence>
<protein>
    <submittedName>
        <fullName evidence="1">Uncharacterized protein</fullName>
    </submittedName>
</protein>
<keyword evidence="2" id="KW-1185">Reference proteome</keyword>
<evidence type="ECO:0000313" key="1">
    <source>
        <dbReference type="EMBL" id="KAI0507209.1"/>
    </source>
</evidence>
<gene>
    <name evidence="1" type="ORF">KFK09_013331</name>
</gene>
<name>A0A8T3BCT3_DENNO</name>
<dbReference type="EMBL" id="JAGYWB010000010">
    <property type="protein sequence ID" value="KAI0507209.1"/>
    <property type="molecule type" value="Genomic_DNA"/>
</dbReference>
<organism evidence="1 2">
    <name type="scientific">Dendrobium nobile</name>
    <name type="common">Orchid</name>
    <dbReference type="NCBI Taxonomy" id="94219"/>
    <lineage>
        <taxon>Eukaryota</taxon>
        <taxon>Viridiplantae</taxon>
        <taxon>Streptophyta</taxon>
        <taxon>Embryophyta</taxon>
        <taxon>Tracheophyta</taxon>
        <taxon>Spermatophyta</taxon>
        <taxon>Magnoliopsida</taxon>
        <taxon>Liliopsida</taxon>
        <taxon>Asparagales</taxon>
        <taxon>Orchidaceae</taxon>
        <taxon>Epidendroideae</taxon>
        <taxon>Malaxideae</taxon>
        <taxon>Dendrobiinae</taxon>
        <taxon>Dendrobium</taxon>
    </lineage>
</organism>
<comment type="caution">
    <text evidence="1">The sequence shown here is derived from an EMBL/GenBank/DDBJ whole genome shotgun (WGS) entry which is preliminary data.</text>
</comment>
<proteinExistence type="predicted"/>
<reference evidence="1" key="1">
    <citation type="journal article" date="2022" name="Front. Genet.">
        <title>Chromosome-Scale Assembly of the Dendrobium nobile Genome Provides Insights Into the Molecular Mechanism of the Biosynthesis of the Medicinal Active Ingredient of Dendrobium.</title>
        <authorList>
            <person name="Xu Q."/>
            <person name="Niu S.-C."/>
            <person name="Li K.-L."/>
            <person name="Zheng P.-J."/>
            <person name="Zhang X.-J."/>
            <person name="Jia Y."/>
            <person name="Liu Y."/>
            <person name="Niu Y.-X."/>
            <person name="Yu L.-H."/>
            <person name="Chen D.-F."/>
            <person name="Zhang G.-Q."/>
        </authorList>
    </citation>
    <scope>NUCLEOTIDE SEQUENCE</scope>
    <source>
        <tissue evidence="1">Leaf</tissue>
    </source>
</reference>
<accession>A0A8T3BCT3</accession>
<dbReference type="Proteomes" id="UP000829196">
    <property type="component" value="Unassembled WGS sequence"/>
</dbReference>
<dbReference type="AlphaFoldDB" id="A0A8T3BCT3"/>